<keyword evidence="3" id="KW-0812">Transmembrane</keyword>
<dbReference type="EMBL" id="FMAU01000004">
    <property type="protein sequence ID" value="SCC21798.1"/>
    <property type="molecule type" value="Genomic_DNA"/>
</dbReference>
<keyword evidence="2" id="KW-0178">Competence</keyword>
<dbReference type="RefSeq" id="WP_058299187.1">
    <property type="nucleotide sequence ID" value="NZ_FMAU01000004.1"/>
</dbReference>
<dbReference type="GO" id="GO:0030420">
    <property type="term" value="P:establishment of competence for transformation"/>
    <property type="evidence" value="ECO:0007669"/>
    <property type="project" value="UniProtKB-KW"/>
</dbReference>
<sequence>MLKDEKGITLVEILASITLLSIILVSIITFFPQIGMNNKHNEEKIQAINLAKKVLAHWTDDAGNEVSTFIKGSGSTPGPYDYEIEPDDLDHFYLKKELEGFNVVVKLAKDTGEDRPYPVTIQIGKSGKVLTETYGYITVRGAEE</sequence>
<feature type="transmembrane region" description="Helical" evidence="3">
    <location>
        <begin position="7"/>
        <end position="31"/>
    </location>
</feature>
<name>A0A0V8HFM1_9BACI</name>
<dbReference type="Proteomes" id="UP000181997">
    <property type="component" value="Unassembled WGS sequence"/>
</dbReference>
<comment type="subcellular location">
    <subcellularLocation>
        <location evidence="1">Cell surface</location>
    </subcellularLocation>
</comment>
<protein>
    <recommendedName>
        <fullName evidence="6">Prepilin-type N-terminal cleavage/methylation domain-containing protein</fullName>
    </recommendedName>
</protein>
<dbReference type="Pfam" id="PF07963">
    <property type="entry name" value="N_methyl"/>
    <property type="match status" value="1"/>
</dbReference>
<evidence type="ECO:0000313" key="4">
    <source>
        <dbReference type="EMBL" id="SCC21798.1"/>
    </source>
</evidence>
<dbReference type="GO" id="GO:0009986">
    <property type="term" value="C:cell surface"/>
    <property type="evidence" value="ECO:0007669"/>
    <property type="project" value="UniProtKB-SubCell"/>
</dbReference>
<evidence type="ECO:0008006" key="6">
    <source>
        <dbReference type="Google" id="ProtNLM"/>
    </source>
</evidence>
<evidence type="ECO:0000256" key="2">
    <source>
        <dbReference type="ARBA" id="ARBA00023287"/>
    </source>
</evidence>
<proteinExistence type="predicted"/>
<organism evidence="4 5">
    <name type="scientific">[Bacillus] enclensis</name>
    <dbReference type="NCBI Taxonomy" id="1402860"/>
    <lineage>
        <taxon>Bacteria</taxon>
        <taxon>Bacillati</taxon>
        <taxon>Bacillota</taxon>
        <taxon>Bacilli</taxon>
        <taxon>Bacillales</taxon>
        <taxon>Bacillaceae</taxon>
        <taxon>Rossellomorea</taxon>
    </lineage>
</organism>
<gene>
    <name evidence="4" type="ORF">GA0061094_3165</name>
</gene>
<evidence type="ECO:0000256" key="3">
    <source>
        <dbReference type="SAM" id="Phobius"/>
    </source>
</evidence>
<evidence type="ECO:0000256" key="1">
    <source>
        <dbReference type="ARBA" id="ARBA00004241"/>
    </source>
</evidence>
<accession>A0A0V8HFM1</accession>
<keyword evidence="3" id="KW-1133">Transmembrane helix</keyword>
<dbReference type="PROSITE" id="PS00409">
    <property type="entry name" value="PROKAR_NTER_METHYL"/>
    <property type="match status" value="1"/>
</dbReference>
<keyword evidence="5" id="KW-1185">Reference proteome</keyword>
<dbReference type="AlphaFoldDB" id="A0A0V8HFM1"/>
<keyword evidence="3" id="KW-0472">Membrane</keyword>
<evidence type="ECO:0000313" key="5">
    <source>
        <dbReference type="Proteomes" id="UP000181997"/>
    </source>
</evidence>
<dbReference type="InterPro" id="IPR012902">
    <property type="entry name" value="N_methyl_site"/>
</dbReference>
<reference evidence="5" key="1">
    <citation type="submission" date="2016-08" db="EMBL/GenBank/DDBJ databases">
        <authorList>
            <person name="Varghese N."/>
            <person name="Submissions Spin"/>
        </authorList>
    </citation>
    <scope>NUCLEOTIDE SEQUENCE [LARGE SCALE GENOMIC DNA]</scope>
    <source>
        <strain evidence="5">SGD-1123</strain>
    </source>
</reference>